<dbReference type="InterPro" id="IPR043519">
    <property type="entry name" value="NT_sf"/>
</dbReference>
<feature type="domain" description="YgxA-like substrate binding" evidence="3">
    <location>
        <begin position="97"/>
        <end position="194"/>
    </location>
</feature>
<sequence>MKKKKRNSPFTDNMDIILLVIVNNAQVPWDVKHYEKEDEIAAVHILTHPLLMKWVDVRKYHKVLDWIVNGTVLFERDEYVTTLKQELQKSPNNKKELRKAVEFGKLIKSYNEAEVLYETFQYKDAYSRIVHSLHYLARLTIIDRGIYPEVTVWNQVKHLDIEVYKLYEELVESKEEIKQRVQLMLIATDFVISTRARTSIKHLLDIMKSKNIAWTYADLKFHSEITPYSSYLTSMIFYLTKKGIIQTLYKTTNEKGVYQRIYQVK</sequence>
<gene>
    <name evidence="4" type="ORF">J2Z81_002925</name>
</gene>
<dbReference type="InterPro" id="IPR041143">
    <property type="entry name" value="YgxA_HTH"/>
</dbReference>
<proteinExistence type="predicted"/>
<dbReference type="InterPro" id="IPR029348">
    <property type="entry name" value="NTF-like"/>
</dbReference>
<dbReference type="Proteomes" id="UP001519294">
    <property type="component" value="Unassembled WGS sequence"/>
</dbReference>
<keyword evidence="5" id="KW-1185">Reference proteome</keyword>
<dbReference type="Pfam" id="PF14540">
    <property type="entry name" value="NTF-like"/>
    <property type="match status" value="1"/>
</dbReference>
<feature type="domain" description="Nucleotidyltransferase-like" evidence="1">
    <location>
        <begin position="2"/>
        <end position="94"/>
    </location>
</feature>
<dbReference type="EMBL" id="JAGIKX010000043">
    <property type="protein sequence ID" value="MBP2258937.1"/>
    <property type="molecule type" value="Genomic_DNA"/>
</dbReference>
<evidence type="ECO:0000313" key="4">
    <source>
        <dbReference type="EMBL" id="MBP2258937.1"/>
    </source>
</evidence>
<evidence type="ECO:0000259" key="3">
    <source>
        <dbReference type="Pfam" id="PF22339"/>
    </source>
</evidence>
<comment type="caution">
    <text evidence="4">The sequence shown here is derived from an EMBL/GenBank/DDBJ whole genome shotgun (WGS) entry which is preliminary data.</text>
</comment>
<reference evidence="4 5" key="1">
    <citation type="submission" date="2021-03" db="EMBL/GenBank/DDBJ databases">
        <title>Genomic Encyclopedia of Type Strains, Phase IV (KMG-IV): sequencing the most valuable type-strain genomes for metagenomic binning, comparative biology and taxonomic classification.</title>
        <authorList>
            <person name="Goeker M."/>
        </authorList>
    </citation>
    <scope>NUCLEOTIDE SEQUENCE [LARGE SCALE GENOMIC DNA]</scope>
    <source>
        <strain evidence="4 5">DSM 25790</strain>
    </source>
</reference>
<dbReference type="Pfam" id="PF22339">
    <property type="entry name" value="YgxA-like_sub_bind"/>
    <property type="match status" value="1"/>
</dbReference>
<dbReference type="Gene3D" id="1.10.10.10">
    <property type="entry name" value="Winged helix-like DNA-binding domain superfamily/Winged helix DNA-binding domain"/>
    <property type="match status" value="1"/>
</dbReference>
<organism evidence="4 5">
    <name type="scientific">Virgibacillus alimentarius</name>
    <dbReference type="NCBI Taxonomy" id="698769"/>
    <lineage>
        <taxon>Bacteria</taxon>
        <taxon>Bacillati</taxon>
        <taxon>Bacillota</taxon>
        <taxon>Bacilli</taxon>
        <taxon>Bacillales</taxon>
        <taxon>Bacillaceae</taxon>
        <taxon>Virgibacillus</taxon>
    </lineage>
</organism>
<dbReference type="Gene3D" id="1.20.120.330">
    <property type="entry name" value="Nucleotidyltransferases domain 2"/>
    <property type="match status" value="1"/>
</dbReference>
<evidence type="ECO:0008006" key="6">
    <source>
        <dbReference type="Google" id="ProtNLM"/>
    </source>
</evidence>
<evidence type="ECO:0000259" key="1">
    <source>
        <dbReference type="Pfam" id="PF14540"/>
    </source>
</evidence>
<protein>
    <recommendedName>
        <fullName evidence="6">Nucleotidyltransferase-like</fullName>
    </recommendedName>
</protein>
<accession>A0ABS4SF03</accession>
<dbReference type="Gene3D" id="3.30.460.10">
    <property type="entry name" value="Beta Polymerase, domain 2"/>
    <property type="match status" value="1"/>
</dbReference>
<evidence type="ECO:0000259" key="2">
    <source>
        <dbReference type="Pfam" id="PF18576"/>
    </source>
</evidence>
<dbReference type="InterPro" id="IPR036388">
    <property type="entry name" value="WH-like_DNA-bd_sf"/>
</dbReference>
<dbReference type="InterPro" id="IPR054515">
    <property type="entry name" value="YgxA-like_substrate-bd"/>
</dbReference>
<evidence type="ECO:0000313" key="5">
    <source>
        <dbReference type="Proteomes" id="UP001519294"/>
    </source>
</evidence>
<name>A0ABS4SF03_9BACI</name>
<feature type="domain" description="YgxA-like helix-turn-helix" evidence="2">
    <location>
        <begin position="201"/>
        <end position="264"/>
    </location>
</feature>
<dbReference type="Pfam" id="PF18576">
    <property type="entry name" value="HTH_52"/>
    <property type="match status" value="1"/>
</dbReference>